<comment type="caution">
    <text evidence="2">The sequence shown here is derived from an EMBL/GenBank/DDBJ whole genome shotgun (WGS) entry which is preliminary data.</text>
</comment>
<gene>
    <name evidence="2" type="ORF">PLOB_00005141</name>
</gene>
<proteinExistence type="predicted"/>
<feature type="signal peptide" evidence="1">
    <location>
        <begin position="1"/>
        <end position="22"/>
    </location>
</feature>
<organism evidence="2 3">
    <name type="scientific">Porites lobata</name>
    <dbReference type="NCBI Taxonomy" id="104759"/>
    <lineage>
        <taxon>Eukaryota</taxon>
        <taxon>Metazoa</taxon>
        <taxon>Cnidaria</taxon>
        <taxon>Anthozoa</taxon>
        <taxon>Hexacorallia</taxon>
        <taxon>Scleractinia</taxon>
        <taxon>Fungiina</taxon>
        <taxon>Poritidae</taxon>
        <taxon>Porites</taxon>
    </lineage>
</organism>
<feature type="chain" id="PRO_5045788819" description="Secreted protein" evidence="1">
    <location>
        <begin position="23"/>
        <end position="114"/>
    </location>
</feature>
<reference evidence="2 3" key="1">
    <citation type="submission" date="2022-05" db="EMBL/GenBank/DDBJ databases">
        <authorList>
            <consortium name="Genoscope - CEA"/>
            <person name="William W."/>
        </authorList>
    </citation>
    <scope>NUCLEOTIDE SEQUENCE [LARGE SCALE GENOMIC DNA]</scope>
</reference>
<sequence length="114" mass="13087">MAAGRSFRLSANLCVFLCIYVAFERHRISYSWENTLSDDRETFFISQINCRTEIAAASFRQSQPTHRYEFDRLQKGVMLCKLFQHTCFALTLIALAGDIESNPGYLTFDGIKTT</sequence>
<accession>A0ABN8QCW1</accession>
<dbReference type="Proteomes" id="UP001159405">
    <property type="component" value="Unassembled WGS sequence"/>
</dbReference>
<evidence type="ECO:0000256" key="1">
    <source>
        <dbReference type="SAM" id="SignalP"/>
    </source>
</evidence>
<keyword evidence="1" id="KW-0732">Signal</keyword>
<evidence type="ECO:0000313" key="3">
    <source>
        <dbReference type="Proteomes" id="UP001159405"/>
    </source>
</evidence>
<name>A0ABN8QCW1_9CNID</name>
<evidence type="ECO:0008006" key="4">
    <source>
        <dbReference type="Google" id="ProtNLM"/>
    </source>
</evidence>
<evidence type="ECO:0000313" key="2">
    <source>
        <dbReference type="EMBL" id="CAH3162077.1"/>
    </source>
</evidence>
<dbReference type="EMBL" id="CALNXK010000122">
    <property type="protein sequence ID" value="CAH3162077.1"/>
    <property type="molecule type" value="Genomic_DNA"/>
</dbReference>
<keyword evidence="3" id="KW-1185">Reference proteome</keyword>
<protein>
    <recommendedName>
        <fullName evidence="4">Secreted protein</fullName>
    </recommendedName>
</protein>